<dbReference type="EMBL" id="MPUH01000293">
    <property type="protein sequence ID" value="OMJ83723.1"/>
    <property type="molecule type" value="Genomic_DNA"/>
</dbReference>
<evidence type="ECO:0000256" key="1">
    <source>
        <dbReference type="SAM" id="MobiDB-lite"/>
    </source>
</evidence>
<comment type="caution">
    <text evidence="2">The sequence shown here is derived from an EMBL/GenBank/DDBJ whole genome shotgun (WGS) entry which is preliminary data.</text>
</comment>
<protein>
    <submittedName>
        <fullName evidence="2">Uncharacterized protein</fullName>
    </submittedName>
</protein>
<organism evidence="2 3">
    <name type="scientific">Stentor coeruleus</name>
    <dbReference type="NCBI Taxonomy" id="5963"/>
    <lineage>
        <taxon>Eukaryota</taxon>
        <taxon>Sar</taxon>
        <taxon>Alveolata</taxon>
        <taxon>Ciliophora</taxon>
        <taxon>Postciliodesmatophora</taxon>
        <taxon>Heterotrichea</taxon>
        <taxon>Heterotrichida</taxon>
        <taxon>Stentoridae</taxon>
        <taxon>Stentor</taxon>
    </lineage>
</organism>
<dbReference type="Proteomes" id="UP000187209">
    <property type="component" value="Unassembled WGS sequence"/>
</dbReference>
<evidence type="ECO:0000313" key="2">
    <source>
        <dbReference type="EMBL" id="OMJ83723.1"/>
    </source>
</evidence>
<reference evidence="2 3" key="1">
    <citation type="submission" date="2016-11" db="EMBL/GenBank/DDBJ databases">
        <title>The macronuclear genome of Stentor coeruleus: a giant cell with tiny introns.</title>
        <authorList>
            <person name="Slabodnick M."/>
            <person name="Ruby J.G."/>
            <person name="Reiff S.B."/>
            <person name="Swart E.C."/>
            <person name="Gosai S."/>
            <person name="Prabakaran S."/>
            <person name="Witkowska E."/>
            <person name="Larue G.E."/>
            <person name="Fisher S."/>
            <person name="Freeman R.M."/>
            <person name="Gunawardena J."/>
            <person name="Chu W."/>
            <person name="Stover N.A."/>
            <person name="Gregory B.D."/>
            <person name="Nowacki M."/>
            <person name="Derisi J."/>
            <person name="Roy S.W."/>
            <person name="Marshall W.F."/>
            <person name="Sood P."/>
        </authorList>
    </citation>
    <scope>NUCLEOTIDE SEQUENCE [LARGE SCALE GENOMIC DNA]</scope>
    <source>
        <strain evidence="2">WM001</strain>
    </source>
</reference>
<gene>
    <name evidence="2" type="ORF">SteCoe_15265</name>
</gene>
<keyword evidence="3" id="KW-1185">Reference proteome</keyword>
<feature type="compositionally biased region" description="Low complexity" evidence="1">
    <location>
        <begin position="23"/>
        <end position="41"/>
    </location>
</feature>
<feature type="compositionally biased region" description="Polar residues" evidence="1">
    <location>
        <begin position="42"/>
        <end position="68"/>
    </location>
</feature>
<dbReference type="AlphaFoldDB" id="A0A1R2C3X1"/>
<name>A0A1R2C3X1_9CILI</name>
<feature type="region of interest" description="Disordered" evidence="1">
    <location>
        <begin position="1"/>
        <end position="85"/>
    </location>
</feature>
<proteinExistence type="predicted"/>
<sequence length="337" mass="38102">MEKKASPTDQEPKTKVQDSKPLQICISSQSTTESQELQASQPEPNSLQVPETNQSSHQKLVKKNQSCPNIKISIKPSYKPPTPKSSIHNKAVSFFEKEAVEKSKFNFLKQKIKSNQNLELRQVPQINKSSIKILIQKKDKAKKAKEKANYIDLDHYDPKIHEKMNVSELSSKLKLIEFTGLNSKLLKEAMEIRKDLKETTKTIENNGNDVVSRTKIFLEKKQKTLNDKKKSTESLEIAKCTFKPSLLTNTPKSKIIHTGIKKSKTEAITNIPKTTKAKSSSIASISELFSRVPPPCKSMNLLEKPSGEIGNVIVSEKYFQLSPYIVNVKYKKGYNEN</sequence>
<evidence type="ECO:0000313" key="3">
    <source>
        <dbReference type="Proteomes" id="UP000187209"/>
    </source>
</evidence>
<feature type="compositionally biased region" description="Basic and acidic residues" evidence="1">
    <location>
        <begin position="1"/>
        <end position="18"/>
    </location>
</feature>
<accession>A0A1R2C3X1</accession>